<keyword evidence="3" id="KW-1185">Reference proteome</keyword>
<evidence type="ECO:0000313" key="3">
    <source>
        <dbReference type="Proteomes" id="UP000735302"/>
    </source>
</evidence>
<accession>A0AAV4CGY9</accession>
<dbReference type="AlphaFoldDB" id="A0AAV4CGY9"/>
<feature type="compositionally biased region" description="Basic residues" evidence="1">
    <location>
        <begin position="7"/>
        <end position="22"/>
    </location>
</feature>
<evidence type="ECO:0000313" key="2">
    <source>
        <dbReference type="EMBL" id="GFO30313.1"/>
    </source>
</evidence>
<name>A0AAV4CGY9_9GAST</name>
<reference evidence="2 3" key="1">
    <citation type="journal article" date="2021" name="Elife">
        <title>Chloroplast acquisition without the gene transfer in kleptoplastic sea slugs, Plakobranchus ocellatus.</title>
        <authorList>
            <person name="Maeda T."/>
            <person name="Takahashi S."/>
            <person name="Yoshida T."/>
            <person name="Shimamura S."/>
            <person name="Takaki Y."/>
            <person name="Nagai Y."/>
            <person name="Toyoda A."/>
            <person name="Suzuki Y."/>
            <person name="Arimoto A."/>
            <person name="Ishii H."/>
            <person name="Satoh N."/>
            <person name="Nishiyama T."/>
            <person name="Hasebe M."/>
            <person name="Maruyama T."/>
            <person name="Minagawa J."/>
            <person name="Obokata J."/>
            <person name="Shigenobu S."/>
        </authorList>
    </citation>
    <scope>NUCLEOTIDE SEQUENCE [LARGE SCALE GENOMIC DNA]</scope>
</reference>
<evidence type="ECO:0000256" key="1">
    <source>
        <dbReference type="SAM" id="MobiDB-lite"/>
    </source>
</evidence>
<gene>
    <name evidence="2" type="ORF">PoB_005681800</name>
</gene>
<dbReference type="EMBL" id="BLXT01006233">
    <property type="protein sequence ID" value="GFO30313.1"/>
    <property type="molecule type" value="Genomic_DNA"/>
</dbReference>
<sequence>MEVGRAHCQRKRMKVRKKRQGRLKANWTDEIRKASGPEWQGKVQDRRKWKTVTEGYILERMDIASKCSTDKHIVSHREVKATNSDKSATAFQGAHHCVREKGLKSQSA</sequence>
<proteinExistence type="predicted"/>
<comment type="caution">
    <text evidence="2">The sequence shown here is derived from an EMBL/GenBank/DDBJ whole genome shotgun (WGS) entry which is preliminary data.</text>
</comment>
<organism evidence="2 3">
    <name type="scientific">Plakobranchus ocellatus</name>
    <dbReference type="NCBI Taxonomy" id="259542"/>
    <lineage>
        <taxon>Eukaryota</taxon>
        <taxon>Metazoa</taxon>
        <taxon>Spiralia</taxon>
        <taxon>Lophotrochozoa</taxon>
        <taxon>Mollusca</taxon>
        <taxon>Gastropoda</taxon>
        <taxon>Heterobranchia</taxon>
        <taxon>Euthyneura</taxon>
        <taxon>Panpulmonata</taxon>
        <taxon>Sacoglossa</taxon>
        <taxon>Placobranchoidea</taxon>
        <taxon>Plakobranchidae</taxon>
        <taxon>Plakobranchus</taxon>
    </lineage>
</organism>
<protein>
    <submittedName>
        <fullName evidence="2">Uncharacterized protein</fullName>
    </submittedName>
</protein>
<dbReference type="Proteomes" id="UP000735302">
    <property type="component" value="Unassembled WGS sequence"/>
</dbReference>
<feature type="region of interest" description="Disordered" evidence="1">
    <location>
        <begin position="1"/>
        <end position="23"/>
    </location>
</feature>